<gene>
    <name evidence="2" type="ORF">J2Z34_003119</name>
</gene>
<evidence type="ECO:0000256" key="1">
    <source>
        <dbReference type="SAM" id="Phobius"/>
    </source>
</evidence>
<keyword evidence="3" id="KW-1185">Reference proteome</keyword>
<dbReference type="InterPro" id="IPR027417">
    <property type="entry name" value="P-loop_NTPase"/>
</dbReference>
<feature type="transmembrane region" description="Helical" evidence="1">
    <location>
        <begin position="186"/>
        <end position="203"/>
    </location>
</feature>
<keyword evidence="1" id="KW-1133">Transmembrane helix</keyword>
<dbReference type="RefSeq" id="WP_209460772.1">
    <property type="nucleotide sequence ID" value="NZ_JAGGKC010000034.1"/>
</dbReference>
<dbReference type="Proteomes" id="UP001519271">
    <property type="component" value="Unassembled WGS sequence"/>
</dbReference>
<dbReference type="EMBL" id="JAGGKC010000034">
    <property type="protein sequence ID" value="MBP1920604.1"/>
    <property type="molecule type" value="Genomic_DNA"/>
</dbReference>
<evidence type="ECO:0000313" key="3">
    <source>
        <dbReference type="Proteomes" id="UP001519271"/>
    </source>
</evidence>
<proteinExistence type="predicted"/>
<name>A0ABS4G7U2_9CLOT</name>
<evidence type="ECO:0000313" key="2">
    <source>
        <dbReference type="EMBL" id="MBP1920604.1"/>
    </source>
</evidence>
<reference evidence="2 3" key="1">
    <citation type="submission" date="2021-03" db="EMBL/GenBank/DDBJ databases">
        <title>Genomic Encyclopedia of Type Strains, Phase IV (KMG-IV): sequencing the most valuable type-strain genomes for metagenomic binning, comparative biology and taxonomic classification.</title>
        <authorList>
            <person name="Goeker M."/>
        </authorList>
    </citation>
    <scope>NUCLEOTIDE SEQUENCE [LARGE SCALE GENOMIC DNA]</scope>
    <source>
        <strain evidence="2 3">DSM 6139</strain>
    </source>
</reference>
<organism evidence="2 3">
    <name type="scientific">Youngiibacter multivorans</name>
    <dbReference type="NCBI Taxonomy" id="937251"/>
    <lineage>
        <taxon>Bacteria</taxon>
        <taxon>Bacillati</taxon>
        <taxon>Bacillota</taxon>
        <taxon>Clostridia</taxon>
        <taxon>Eubacteriales</taxon>
        <taxon>Clostridiaceae</taxon>
        <taxon>Youngiibacter</taxon>
    </lineage>
</organism>
<keyword evidence="1" id="KW-0472">Membrane</keyword>
<comment type="caution">
    <text evidence="2">The sequence shown here is derived from an EMBL/GenBank/DDBJ whole genome shotgun (WGS) entry which is preliminary data.</text>
</comment>
<protein>
    <submittedName>
        <fullName evidence="2">G3E family GTPase</fullName>
    </submittedName>
</protein>
<dbReference type="Gene3D" id="3.40.50.300">
    <property type="entry name" value="P-loop containing nucleotide triphosphate hydrolases"/>
    <property type="match status" value="1"/>
</dbReference>
<accession>A0ABS4G7U2</accession>
<sequence>MRTPIFVVSGFLDSGKTTLAKEVLKRTGKSEEWLVLICEHGDEEYGKEYETVSIDALESLDCSLFEDLQSRYPGRRFLLEYNGTWPLTKLYQIGLPKRMVIQNVTYVLDASTAEVYIRNMGPMLLEQMNFADCFYFTKGTPGDRVIKLIGQLNQRAISTDAGSDEGIVRVLKGFSDSGEISMKSRIYTVLLIIILCIIIYFSVNSF</sequence>
<dbReference type="SUPFAM" id="SSF52540">
    <property type="entry name" value="P-loop containing nucleoside triphosphate hydrolases"/>
    <property type="match status" value="1"/>
</dbReference>
<keyword evidence="1" id="KW-0812">Transmembrane</keyword>